<dbReference type="Gene3D" id="3.50.50.60">
    <property type="entry name" value="FAD/NAD(P)-binding domain"/>
    <property type="match status" value="2"/>
</dbReference>
<keyword evidence="3" id="KW-0963">Cytoplasm</keyword>
<evidence type="ECO:0000256" key="1">
    <source>
        <dbReference type="ARBA" id="ARBA00001974"/>
    </source>
</evidence>
<dbReference type="Pfam" id="PF21680">
    <property type="entry name" value="GIDA_C_1st"/>
    <property type="match status" value="1"/>
</dbReference>
<keyword evidence="5" id="KW-0274">FAD</keyword>
<organism evidence="8 9">
    <name type="scientific">Rhodosorus marinus</name>
    <dbReference type="NCBI Taxonomy" id="101924"/>
    <lineage>
        <taxon>Eukaryota</taxon>
        <taxon>Rhodophyta</taxon>
        <taxon>Stylonematophyceae</taxon>
        <taxon>Stylonematales</taxon>
        <taxon>Stylonemataceae</taxon>
        <taxon>Rhodosorus</taxon>
    </lineage>
</organism>
<comment type="similarity">
    <text evidence="2">Belongs to the MnmG family.</text>
</comment>
<proteinExistence type="inferred from homology"/>
<keyword evidence="6" id="KW-0520">NAD</keyword>
<dbReference type="Proteomes" id="UP001157974">
    <property type="component" value="Unassembled WGS sequence"/>
</dbReference>
<dbReference type="InterPro" id="IPR002218">
    <property type="entry name" value="MnmG-rel"/>
</dbReference>
<dbReference type="InterPro" id="IPR049312">
    <property type="entry name" value="GIDA_C_N"/>
</dbReference>
<reference evidence="8 9" key="1">
    <citation type="journal article" date="2023" name="Nat. Commun.">
        <title>Origin of minicircular mitochondrial genomes in red algae.</title>
        <authorList>
            <person name="Lee Y."/>
            <person name="Cho C.H."/>
            <person name="Lee Y.M."/>
            <person name="Park S.I."/>
            <person name="Yang J.H."/>
            <person name="West J.A."/>
            <person name="Bhattacharya D."/>
            <person name="Yoon H.S."/>
        </authorList>
    </citation>
    <scope>NUCLEOTIDE SEQUENCE [LARGE SCALE GENOMIC DNA]</scope>
    <source>
        <strain evidence="8 9">CCMP1338</strain>
        <tissue evidence="8">Whole cell</tissue>
    </source>
</reference>
<dbReference type="PANTHER" id="PTHR11806">
    <property type="entry name" value="GLUCOSE INHIBITED DIVISION PROTEIN A"/>
    <property type="match status" value="1"/>
</dbReference>
<dbReference type="FunFam" id="3.50.50.60:FF:000119">
    <property type="entry name" value="tRNA uridine 5-carboxymethylaminomethyl modification enzyme MnmG"/>
    <property type="match status" value="1"/>
</dbReference>
<gene>
    <name evidence="8" type="ORF">NDN08_005859</name>
</gene>
<dbReference type="InterPro" id="IPR044920">
    <property type="entry name" value="MnmG_C_subdom_sf"/>
</dbReference>
<dbReference type="AlphaFoldDB" id="A0AAV8V2V3"/>
<dbReference type="EMBL" id="JAMWBK010000001">
    <property type="protein sequence ID" value="KAJ8909165.1"/>
    <property type="molecule type" value="Genomic_DNA"/>
</dbReference>
<evidence type="ECO:0000256" key="6">
    <source>
        <dbReference type="ARBA" id="ARBA00023027"/>
    </source>
</evidence>
<dbReference type="HAMAP" id="MF_00129">
    <property type="entry name" value="MnmG_GidA"/>
    <property type="match status" value="1"/>
</dbReference>
<comment type="cofactor">
    <cofactor evidence="1">
        <name>FAD</name>
        <dbReference type="ChEBI" id="CHEBI:57692"/>
    </cofactor>
</comment>
<dbReference type="InterPro" id="IPR040131">
    <property type="entry name" value="MnmG_N"/>
</dbReference>
<dbReference type="SMART" id="SM01228">
    <property type="entry name" value="GIDA_assoc_3"/>
    <property type="match status" value="1"/>
</dbReference>
<dbReference type="NCBIfam" id="TIGR00136">
    <property type="entry name" value="mnmG_gidA"/>
    <property type="match status" value="1"/>
</dbReference>
<dbReference type="GO" id="GO:0005739">
    <property type="term" value="C:mitochondrion"/>
    <property type="evidence" value="ECO:0007669"/>
    <property type="project" value="GOC"/>
</dbReference>
<dbReference type="Pfam" id="PF13932">
    <property type="entry name" value="SAM_GIDA_C"/>
    <property type="match status" value="1"/>
</dbReference>
<feature type="domain" description="tRNA uridine 5-carboxymethylaminomethyl modification enzyme C-terminal subdomain" evidence="7">
    <location>
        <begin position="603"/>
        <end position="674"/>
    </location>
</feature>
<dbReference type="FunFam" id="3.50.50.60:FF:000002">
    <property type="entry name" value="tRNA uridine 5-carboxymethylaminomethyl modification enzyme MnmG"/>
    <property type="match status" value="1"/>
</dbReference>
<dbReference type="InterPro" id="IPR036188">
    <property type="entry name" value="FAD/NAD-bd_sf"/>
</dbReference>
<evidence type="ECO:0000256" key="5">
    <source>
        <dbReference type="ARBA" id="ARBA00022827"/>
    </source>
</evidence>
<dbReference type="Gene3D" id="1.10.150.570">
    <property type="entry name" value="GidA associated domain, C-terminal subdomain"/>
    <property type="match status" value="1"/>
</dbReference>
<protein>
    <recommendedName>
        <fullName evidence="7">tRNA uridine 5-carboxymethylaminomethyl modification enzyme C-terminal subdomain domain-containing protein</fullName>
    </recommendedName>
</protein>
<comment type="caution">
    <text evidence="8">The sequence shown here is derived from an EMBL/GenBank/DDBJ whole genome shotgun (WGS) entry which is preliminary data.</text>
</comment>
<dbReference type="Gene3D" id="1.10.10.1800">
    <property type="entry name" value="tRNA uridine 5-carboxymethylaminomethyl modification enzyme MnmG/GidA"/>
    <property type="match status" value="1"/>
</dbReference>
<dbReference type="PROSITE" id="PS01280">
    <property type="entry name" value="GIDA_1"/>
    <property type="match status" value="1"/>
</dbReference>
<evidence type="ECO:0000313" key="8">
    <source>
        <dbReference type="EMBL" id="KAJ8909165.1"/>
    </source>
</evidence>
<evidence type="ECO:0000256" key="4">
    <source>
        <dbReference type="ARBA" id="ARBA00022630"/>
    </source>
</evidence>
<evidence type="ECO:0000256" key="2">
    <source>
        <dbReference type="ARBA" id="ARBA00007653"/>
    </source>
</evidence>
<dbReference type="GO" id="GO:0050660">
    <property type="term" value="F:flavin adenine dinucleotide binding"/>
    <property type="evidence" value="ECO:0007669"/>
    <property type="project" value="InterPro"/>
</dbReference>
<accession>A0AAV8V2V3</accession>
<name>A0AAV8V2V3_9RHOD</name>
<dbReference type="PANTHER" id="PTHR11806:SF0">
    <property type="entry name" value="PROTEIN MTO1 HOMOLOG, MITOCHONDRIAL"/>
    <property type="match status" value="1"/>
</dbReference>
<evidence type="ECO:0000313" key="9">
    <source>
        <dbReference type="Proteomes" id="UP001157974"/>
    </source>
</evidence>
<dbReference type="Pfam" id="PF01134">
    <property type="entry name" value="GIDA"/>
    <property type="match status" value="1"/>
</dbReference>
<dbReference type="GO" id="GO:0070899">
    <property type="term" value="P:mitochondrial tRNA wobble uridine modification"/>
    <property type="evidence" value="ECO:0007669"/>
    <property type="project" value="UniProtKB-ARBA"/>
</dbReference>
<keyword evidence="4" id="KW-0285">Flavoprotein</keyword>
<sequence>MAFLGGVGGVLLKEKGSGLRSSCGRGRSSDGLRRVAPRCGLRTVRGEDVGEVEEQFDVVVVGAGHAGCEAALASVRRGVKTLLLTLSLDKIAWQPCNPAVGGPAKSTLVHEVDALGGWIGKLADRTYLQRRVLNKSKGPAVWALRAQTDKAEYSREMRNVLDQVSQSTNGLLSYREGMVYDITLDTNGAVSGVVTYFGSVFGCKSVVLTTGTFLEGRIWVGSKSMPAGRAGEMASFGLTETLKTLGFETDRLKTGTPARVDRRTVDFSKMEPQHSDPDDHWFSYDPLEWNPRPVIPCYLTRTTEETHKIIRENLHLTPKYGGFMTSSGPRYCPSVEDKIVRFADKSHHQVFIEPEGRETNELYIQGFSTGMPENIQLSMLRSIPGLEECRMMRPAYSVDYDYLPATQLNTTLMTREVGGLFLAGQVCGTTGYEEAAAQGLLSGLNAAMYAEGTEEGLSLPRESSYIGTMVDDLCTKELKEPYRVLTSRSEYRLLLRADNADKRLTAIGRKYGLVDDSRWKIFQEKQERLETEELRLGKTLVPQGSDAAKKVVELTGGTIRHVTTLESLLCRPGVRYHHFVEAGLAEADGLMNAFERETIETAIKYKGYLERQLEEVQQVRASEGKKIPGNIDYSKIEQLRMEAREKLGKIRPETIGQAQRVGGVNPADIAGLLVHLRHIEQS</sequence>
<dbReference type="InterPro" id="IPR004416">
    <property type="entry name" value="MnmG"/>
</dbReference>
<dbReference type="GO" id="GO:0030488">
    <property type="term" value="P:tRNA methylation"/>
    <property type="evidence" value="ECO:0007669"/>
    <property type="project" value="TreeGrafter"/>
</dbReference>
<dbReference type="FunFam" id="1.10.150.570:FF:000001">
    <property type="entry name" value="tRNA uridine 5-carboxymethylaminomethyl modification enzyme MnmG"/>
    <property type="match status" value="1"/>
</dbReference>
<evidence type="ECO:0000256" key="3">
    <source>
        <dbReference type="ARBA" id="ARBA00022490"/>
    </source>
</evidence>
<evidence type="ECO:0000259" key="7">
    <source>
        <dbReference type="SMART" id="SM01228"/>
    </source>
</evidence>
<keyword evidence="9" id="KW-1185">Reference proteome</keyword>
<dbReference type="SUPFAM" id="SSF51905">
    <property type="entry name" value="FAD/NAD(P)-binding domain"/>
    <property type="match status" value="1"/>
</dbReference>
<dbReference type="InterPro" id="IPR020595">
    <property type="entry name" value="MnmG-rel_CS"/>
</dbReference>
<dbReference type="InterPro" id="IPR047001">
    <property type="entry name" value="MnmG_C_subdom"/>
</dbReference>
<dbReference type="InterPro" id="IPR026904">
    <property type="entry name" value="MnmG_C"/>
</dbReference>